<accession>A0ACC2UI89</accession>
<dbReference type="EMBL" id="QTSX02000717">
    <property type="protein sequence ID" value="KAJ9086533.1"/>
    <property type="molecule type" value="Genomic_DNA"/>
</dbReference>
<gene>
    <name evidence="1" type="ORF">DSO57_1003084</name>
</gene>
<dbReference type="Proteomes" id="UP001165960">
    <property type="component" value="Unassembled WGS sequence"/>
</dbReference>
<organism evidence="1 2">
    <name type="scientific">Entomophthora muscae</name>
    <dbReference type="NCBI Taxonomy" id="34485"/>
    <lineage>
        <taxon>Eukaryota</taxon>
        <taxon>Fungi</taxon>
        <taxon>Fungi incertae sedis</taxon>
        <taxon>Zoopagomycota</taxon>
        <taxon>Entomophthoromycotina</taxon>
        <taxon>Entomophthoromycetes</taxon>
        <taxon>Entomophthorales</taxon>
        <taxon>Entomophthoraceae</taxon>
        <taxon>Entomophthora</taxon>
    </lineage>
</organism>
<keyword evidence="2" id="KW-1185">Reference proteome</keyword>
<reference evidence="1" key="1">
    <citation type="submission" date="2022-04" db="EMBL/GenBank/DDBJ databases">
        <title>Genome of the entomopathogenic fungus Entomophthora muscae.</title>
        <authorList>
            <person name="Elya C."/>
            <person name="Lovett B.R."/>
            <person name="Lee E."/>
            <person name="Macias A.M."/>
            <person name="Hajek A.E."/>
            <person name="De Bivort B.L."/>
            <person name="Kasson M.T."/>
            <person name="De Fine Licht H.H."/>
            <person name="Stajich J.E."/>
        </authorList>
    </citation>
    <scope>NUCLEOTIDE SEQUENCE</scope>
    <source>
        <strain evidence="1">Berkeley</strain>
    </source>
</reference>
<evidence type="ECO:0000313" key="2">
    <source>
        <dbReference type="Proteomes" id="UP001165960"/>
    </source>
</evidence>
<name>A0ACC2UI89_9FUNG</name>
<proteinExistence type="predicted"/>
<evidence type="ECO:0000313" key="1">
    <source>
        <dbReference type="EMBL" id="KAJ9086533.1"/>
    </source>
</evidence>
<comment type="caution">
    <text evidence="1">The sequence shown here is derived from an EMBL/GenBank/DDBJ whole genome shotgun (WGS) entry which is preliminary data.</text>
</comment>
<protein>
    <submittedName>
        <fullName evidence="1">Uncharacterized protein</fullName>
    </submittedName>
</protein>
<sequence>MTNDLGMFGTYTSVASCYKFVTDIFLPIGLRAIKILIPPGKNINSTRSTRGYQQNSYIPTSLC</sequence>